<comment type="similarity">
    <text evidence="2">Belongs to the peptidase C26 family.</text>
</comment>
<dbReference type="InterPro" id="IPR015527">
    <property type="entry name" value="Pept_C26_g-glut_hydrolase"/>
</dbReference>
<dbReference type="GO" id="GO:0005576">
    <property type="term" value="C:extracellular region"/>
    <property type="evidence" value="ECO:0007669"/>
    <property type="project" value="UniProtKB-SubCell"/>
</dbReference>
<evidence type="ECO:0000313" key="10">
    <source>
        <dbReference type="EMBL" id="CAH0106904.1"/>
    </source>
</evidence>
<evidence type="ECO:0000256" key="8">
    <source>
        <dbReference type="SAM" id="SignalP"/>
    </source>
</evidence>
<protein>
    <recommendedName>
        <fullName evidence="7">folate gamma-glutamyl hydrolase</fullName>
        <ecNumber evidence="7">3.4.19.9</ecNumber>
    </recommendedName>
</protein>
<evidence type="ECO:0000256" key="1">
    <source>
        <dbReference type="ARBA" id="ARBA00004239"/>
    </source>
</evidence>
<evidence type="ECO:0000256" key="3">
    <source>
        <dbReference type="ARBA" id="ARBA00022525"/>
    </source>
</evidence>
<dbReference type="GO" id="GO:0034722">
    <property type="term" value="F:gamma-glutamyl-peptidase activity"/>
    <property type="evidence" value="ECO:0007669"/>
    <property type="project" value="UniProtKB-UniRule"/>
</dbReference>
<dbReference type="PROSITE" id="PS51275">
    <property type="entry name" value="PEPTIDASE_C26_GGH"/>
    <property type="match status" value="1"/>
</dbReference>
<keyword evidence="11" id="KW-1185">Reference proteome</keyword>
<dbReference type="OrthoDB" id="64220at2759"/>
<evidence type="ECO:0000256" key="4">
    <source>
        <dbReference type="ARBA" id="ARBA00022729"/>
    </source>
</evidence>
<keyword evidence="4 8" id="KW-0732">Signal</keyword>
<dbReference type="InterPro" id="IPR017926">
    <property type="entry name" value="GATASE"/>
</dbReference>
<dbReference type="PANTHER" id="PTHR11315">
    <property type="entry name" value="PROTEASE FAMILY C26 GAMMA-GLUTAMYL HYDROLASE"/>
    <property type="match status" value="1"/>
</dbReference>
<sequence length="324" mass="36379">MSGMCSHFRLVTLILYLLAIDLLVVTSRSFPDRRTVQLHRNSNQYRVNNNRPIIGILSQDLSKSMASVSPGSTSYIAASYVKWVEGQGARVVPIKLLIPGGGASLLTSGYSKAGSILYELAIEANNNGDFFPVWGTCLGFELLLYLSAAKRNYLTSCESYNRASQLKFLSDASTSVLFERAPLAVMKTLRKEKSTSNFHHWCMTMENMTTSSLDKFYRSLATSTDDKNLEFVATIEAVNYPIWGVQFHPEKNVYEWGTNLTSVPHSSDAVKAGLYFGDFFVNQARKSQHRFSSEQEEASNLIYNYTPLYTGNVSSSFLQSYFFY</sequence>
<feature type="active site" evidence="7">
    <location>
        <position position="248"/>
    </location>
</feature>
<dbReference type="PANTHER" id="PTHR11315:SF0">
    <property type="entry name" value="FOLATE GAMMA-GLUTAMYL HYDROLASE"/>
    <property type="match status" value="1"/>
</dbReference>
<reference evidence="10" key="1">
    <citation type="submission" date="2021-11" db="EMBL/GenBank/DDBJ databases">
        <authorList>
            <person name="Schell T."/>
        </authorList>
    </citation>
    <scope>NUCLEOTIDE SEQUENCE</scope>
    <source>
        <strain evidence="10">M5</strain>
    </source>
</reference>
<comment type="caution">
    <text evidence="10">The sequence shown here is derived from an EMBL/GenBank/DDBJ whole genome shotgun (WGS) entry which is preliminary data.</text>
</comment>
<keyword evidence="3" id="KW-0964">Secreted</keyword>
<dbReference type="SUPFAM" id="SSF52317">
    <property type="entry name" value="Class I glutamine amidotransferase-like"/>
    <property type="match status" value="1"/>
</dbReference>
<proteinExistence type="inferred from homology"/>
<accession>A0A8J2RTC3</accession>
<evidence type="ECO:0000313" key="11">
    <source>
        <dbReference type="Proteomes" id="UP000789390"/>
    </source>
</evidence>
<dbReference type="Proteomes" id="UP000789390">
    <property type="component" value="Unassembled WGS sequence"/>
</dbReference>
<name>A0A8J2RTC3_9CRUS</name>
<feature type="signal peptide" evidence="8">
    <location>
        <begin position="1"/>
        <end position="29"/>
    </location>
</feature>
<dbReference type="FunFam" id="3.40.50.880:FF:000024">
    <property type="entry name" value="Folate gamma-glutamyl hydrolase"/>
    <property type="match status" value="1"/>
</dbReference>
<gene>
    <name evidence="10" type="ORF">DGAL_LOCUS10068</name>
</gene>
<dbReference type="AlphaFoldDB" id="A0A8J2RTC3"/>
<dbReference type="InterPro" id="IPR029062">
    <property type="entry name" value="Class_I_gatase-like"/>
</dbReference>
<keyword evidence="5 7" id="KW-0378">Hydrolase</keyword>
<evidence type="ECO:0000256" key="7">
    <source>
        <dbReference type="PROSITE-ProRule" id="PRU00607"/>
    </source>
</evidence>
<organism evidence="10 11">
    <name type="scientific">Daphnia galeata</name>
    <dbReference type="NCBI Taxonomy" id="27404"/>
    <lineage>
        <taxon>Eukaryota</taxon>
        <taxon>Metazoa</taxon>
        <taxon>Ecdysozoa</taxon>
        <taxon>Arthropoda</taxon>
        <taxon>Crustacea</taxon>
        <taxon>Branchiopoda</taxon>
        <taxon>Diplostraca</taxon>
        <taxon>Cladocera</taxon>
        <taxon>Anomopoda</taxon>
        <taxon>Daphniidae</taxon>
        <taxon>Daphnia</taxon>
    </lineage>
</organism>
<dbReference type="EC" id="3.4.19.9" evidence="7"/>
<dbReference type="Pfam" id="PF00117">
    <property type="entry name" value="GATase"/>
    <property type="match status" value="1"/>
</dbReference>
<comment type="catalytic activity">
    <reaction evidence="7">
        <text>(6S)-5,6,7,8-tetrahydrofolyl-(gamma-L-Glu)(n) + (n-1) H2O = (6S)-5,6,7,8-tetrahydrofolate + (n-1) L-glutamate</text>
        <dbReference type="Rhea" id="RHEA:56784"/>
        <dbReference type="Rhea" id="RHEA-COMP:14738"/>
        <dbReference type="ChEBI" id="CHEBI:15377"/>
        <dbReference type="ChEBI" id="CHEBI:29985"/>
        <dbReference type="ChEBI" id="CHEBI:57453"/>
        <dbReference type="ChEBI" id="CHEBI:141005"/>
        <dbReference type="EC" id="3.4.19.9"/>
    </reaction>
</comment>
<evidence type="ECO:0000259" key="9">
    <source>
        <dbReference type="Pfam" id="PF00117"/>
    </source>
</evidence>
<feature type="chain" id="PRO_5035157821" description="folate gamma-glutamyl hydrolase" evidence="8">
    <location>
        <begin position="30"/>
        <end position="324"/>
    </location>
</feature>
<comment type="subcellular location">
    <subcellularLocation>
        <location evidence="1">Secreted</location>
        <location evidence="1">Extracellular space</location>
    </subcellularLocation>
</comment>
<dbReference type="Gene3D" id="3.40.50.880">
    <property type="match status" value="1"/>
</dbReference>
<evidence type="ECO:0000256" key="2">
    <source>
        <dbReference type="ARBA" id="ARBA00011083"/>
    </source>
</evidence>
<dbReference type="GO" id="GO:0046900">
    <property type="term" value="P:tetrahydrofolylpolyglutamate metabolic process"/>
    <property type="evidence" value="ECO:0007669"/>
    <property type="project" value="TreeGrafter"/>
</dbReference>
<evidence type="ECO:0000256" key="5">
    <source>
        <dbReference type="ARBA" id="ARBA00022801"/>
    </source>
</evidence>
<feature type="active site" description="Nucleophile" evidence="6 7">
    <location>
        <position position="137"/>
    </location>
</feature>
<feature type="active site" description="Proton donor" evidence="6">
    <location>
        <position position="248"/>
    </location>
</feature>
<dbReference type="GO" id="GO:0005773">
    <property type="term" value="C:vacuole"/>
    <property type="evidence" value="ECO:0007669"/>
    <property type="project" value="TreeGrafter"/>
</dbReference>
<dbReference type="PROSITE" id="PS51273">
    <property type="entry name" value="GATASE_TYPE_1"/>
    <property type="match status" value="1"/>
</dbReference>
<dbReference type="EMBL" id="CAKKLH010000236">
    <property type="protein sequence ID" value="CAH0106904.1"/>
    <property type="molecule type" value="Genomic_DNA"/>
</dbReference>
<feature type="domain" description="Glutamine amidotransferase" evidence="9">
    <location>
        <begin position="129"/>
        <end position="260"/>
    </location>
</feature>
<evidence type="ECO:0000256" key="6">
    <source>
        <dbReference type="PIRSR" id="PIRSR615527-1"/>
    </source>
</evidence>